<reference evidence="7 8" key="2">
    <citation type="submission" date="2015-05" db="EMBL/GenBank/DDBJ databases">
        <authorList>
            <person name="Morales-Cruz A."/>
            <person name="Amrine K.C."/>
            <person name="Cantu D."/>
        </authorList>
    </citation>
    <scope>NUCLEOTIDE SEQUENCE [LARGE SCALE GENOMIC DNA]</scope>
    <source>
        <strain evidence="7">UCRPC4</strain>
    </source>
</reference>
<feature type="zinc finger region" description="UBR-type" evidence="4">
    <location>
        <begin position="60"/>
        <end position="137"/>
    </location>
</feature>
<protein>
    <submittedName>
        <fullName evidence="7">Putative metaphase-anaphase transition protein</fullName>
    </submittedName>
</protein>
<evidence type="ECO:0000256" key="4">
    <source>
        <dbReference type="PROSITE-ProRule" id="PRU00508"/>
    </source>
</evidence>
<dbReference type="GO" id="GO:0005737">
    <property type="term" value="C:cytoplasm"/>
    <property type="evidence" value="ECO:0007669"/>
    <property type="project" value="TreeGrafter"/>
</dbReference>
<comment type="caution">
    <text evidence="7">The sequence shown here is derived from an EMBL/GenBank/DDBJ whole genome shotgun (WGS) entry which is preliminary data.</text>
</comment>
<dbReference type="OrthoDB" id="10262564at2759"/>
<dbReference type="PANTHER" id="PTHR13513">
    <property type="entry name" value="E3 UBIQUITIN-PROTEIN LIGASE UBR7"/>
    <property type="match status" value="1"/>
</dbReference>
<feature type="domain" description="UBR-type" evidence="6">
    <location>
        <begin position="60"/>
        <end position="137"/>
    </location>
</feature>
<feature type="region of interest" description="Disordered" evidence="5">
    <location>
        <begin position="486"/>
        <end position="527"/>
    </location>
</feature>
<feature type="compositionally biased region" description="Basic and acidic residues" evidence="5">
    <location>
        <begin position="518"/>
        <end position="527"/>
    </location>
</feature>
<dbReference type="AlphaFoldDB" id="A0A0G2GV49"/>
<dbReference type="GO" id="GO:0061630">
    <property type="term" value="F:ubiquitin protein ligase activity"/>
    <property type="evidence" value="ECO:0007669"/>
    <property type="project" value="InterPro"/>
</dbReference>
<feature type="compositionally biased region" description="Basic and acidic residues" evidence="5">
    <location>
        <begin position="216"/>
        <end position="226"/>
    </location>
</feature>
<evidence type="ECO:0000256" key="3">
    <source>
        <dbReference type="ARBA" id="ARBA00022833"/>
    </source>
</evidence>
<dbReference type="InterPro" id="IPR040204">
    <property type="entry name" value="UBR7"/>
</dbReference>
<dbReference type="GO" id="GO:0008270">
    <property type="term" value="F:zinc ion binding"/>
    <property type="evidence" value="ECO:0007669"/>
    <property type="project" value="UniProtKB-KW"/>
</dbReference>
<proteinExistence type="predicted"/>
<accession>A0A0G2GV49</accession>
<dbReference type="PROSITE" id="PS51157">
    <property type="entry name" value="ZF_UBR"/>
    <property type="match status" value="1"/>
</dbReference>
<feature type="compositionally biased region" description="Basic and acidic residues" evidence="5">
    <location>
        <begin position="486"/>
        <end position="495"/>
    </location>
</feature>
<keyword evidence="1" id="KW-0479">Metal-binding</keyword>
<evidence type="ECO:0000259" key="6">
    <source>
        <dbReference type="PROSITE" id="PS51157"/>
    </source>
</evidence>
<dbReference type="InterPro" id="IPR047506">
    <property type="entry name" value="UBR7-like_UBR-box"/>
</dbReference>
<feature type="compositionally biased region" description="Gly residues" evidence="5">
    <location>
        <begin position="501"/>
        <end position="516"/>
    </location>
</feature>
<evidence type="ECO:0000313" key="7">
    <source>
        <dbReference type="EMBL" id="KKY27133.1"/>
    </source>
</evidence>
<dbReference type="EMBL" id="LCWF01000028">
    <property type="protein sequence ID" value="KKY27133.1"/>
    <property type="molecule type" value="Genomic_DNA"/>
</dbReference>
<dbReference type="Gene3D" id="3.30.40.10">
    <property type="entry name" value="Zinc/RING finger domain, C3HC4 (zinc finger)"/>
    <property type="match status" value="1"/>
</dbReference>
<reference evidence="7 8" key="1">
    <citation type="submission" date="2015-05" db="EMBL/GenBank/DDBJ databases">
        <title>Distinctive expansion of gene families associated with plant cell wall degradation and secondary metabolism in the genomes of grapevine trunk pathogens.</title>
        <authorList>
            <person name="Lawrence D.P."/>
            <person name="Travadon R."/>
            <person name="Rolshausen P.E."/>
            <person name="Baumgartner K."/>
        </authorList>
    </citation>
    <scope>NUCLEOTIDE SEQUENCE [LARGE SCALE GENOMIC DNA]</scope>
    <source>
        <strain evidence="7">UCRPC4</strain>
    </source>
</reference>
<evidence type="ECO:0000256" key="5">
    <source>
        <dbReference type="SAM" id="MobiDB-lite"/>
    </source>
</evidence>
<dbReference type="InterPro" id="IPR013083">
    <property type="entry name" value="Znf_RING/FYVE/PHD"/>
</dbReference>
<dbReference type="InterPro" id="IPR003126">
    <property type="entry name" value="Znf_UBR"/>
</dbReference>
<keyword evidence="2" id="KW-0863">Zinc-finger</keyword>
<feature type="region of interest" description="Disordered" evidence="5">
    <location>
        <begin position="404"/>
        <end position="426"/>
    </location>
</feature>
<dbReference type="PANTHER" id="PTHR13513:SF9">
    <property type="entry name" value="E3 UBIQUITIN-PROTEIN LIGASE UBR7-RELATED"/>
    <property type="match status" value="1"/>
</dbReference>
<dbReference type="SMART" id="SM00396">
    <property type="entry name" value="ZnF_UBR1"/>
    <property type="match status" value="1"/>
</dbReference>
<evidence type="ECO:0000256" key="2">
    <source>
        <dbReference type="ARBA" id="ARBA00022771"/>
    </source>
</evidence>
<dbReference type="CDD" id="cd19677">
    <property type="entry name" value="UBR-box_UBR7"/>
    <property type="match status" value="1"/>
</dbReference>
<dbReference type="Proteomes" id="UP000053317">
    <property type="component" value="Unassembled WGS sequence"/>
</dbReference>
<feature type="region of interest" description="Disordered" evidence="5">
    <location>
        <begin position="216"/>
        <end position="247"/>
    </location>
</feature>
<evidence type="ECO:0000256" key="1">
    <source>
        <dbReference type="ARBA" id="ARBA00022723"/>
    </source>
</evidence>
<evidence type="ECO:0000313" key="8">
    <source>
        <dbReference type="Proteomes" id="UP000053317"/>
    </source>
</evidence>
<feature type="region of interest" description="Disordered" evidence="5">
    <location>
        <begin position="288"/>
        <end position="358"/>
    </location>
</feature>
<dbReference type="Pfam" id="PF02207">
    <property type="entry name" value="zf-UBR"/>
    <property type="match status" value="1"/>
</dbReference>
<keyword evidence="8" id="KW-1185">Reference proteome</keyword>
<feature type="compositionally biased region" description="Polar residues" evidence="5">
    <location>
        <begin position="1"/>
        <end position="13"/>
    </location>
</feature>
<keyword evidence="3" id="KW-0862">Zinc</keyword>
<organism evidence="7 8">
    <name type="scientific">Phaeomoniella chlamydospora</name>
    <name type="common">Phaeoacremonium chlamydosporum</name>
    <dbReference type="NCBI Taxonomy" id="158046"/>
    <lineage>
        <taxon>Eukaryota</taxon>
        <taxon>Fungi</taxon>
        <taxon>Dikarya</taxon>
        <taxon>Ascomycota</taxon>
        <taxon>Pezizomycotina</taxon>
        <taxon>Eurotiomycetes</taxon>
        <taxon>Chaetothyriomycetidae</taxon>
        <taxon>Phaeomoniellales</taxon>
        <taxon>Phaeomoniellaceae</taxon>
        <taxon>Phaeomoniella</taxon>
    </lineage>
</organism>
<gene>
    <name evidence="7" type="ORF">UCRPC4_g01270</name>
</gene>
<name>A0A0G2GV49_PHACM</name>
<sequence>MSVEDQTNTNEQLASEKEDDLELKRKDSQVSRDSQTATEYINAQLQLEADAREVLPYSFDSCTYTLGKLRQSVFACLTCNPPPASPAQVFNPAGVCYSCSISCHGDHTLVELFNRRNFTCDCGTTRFSSTPCTLRGDPTTGAKGIRGDVAAKTNTYNQNFQNKFCACGEDYDPHQERGTMFQCIGLGTVETGGCGEDWYHPECVMGLSRDWYKSLENKEEKPKSDEISPSEAVDEGEDEAPVPPGFPAEDDFDTFICYKCVESNPWIKKYAGTPGFLAPVFKSDGSLPTNQETASAIPIQETTNSKKRKASEGPEDVPAPGPEKKLKGETEQDTTDLTATTTVHEPETAPTPKSKHEFLPSNPPAGTFSLFLQQDFREHLCHCPTCFPSLLPHPQLIEEEDVYEPPLSESSGHNGPGSGARSQGTGSLLERGEAALNNVDRVRAIEGVMVYNHLKDKVKEFLRPYAESGTAVGAEDIKKYFEQLRGDEGGIKEAGGRPVVGSGGGSGEGNGDGSAEGGDNRKEQSGY</sequence>
<feature type="region of interest" description="Disordered" evidence="5">
    <location>
        <begin position="1"/>
        <end position="35"/>
    </location>
</feature>